<accession>A0A914W7V5</accession>
<evidence type="ECO:0000313" key="2">
    <source>
        <dbReference type="Proteomes" id="UP000887566"/>
    </source>
</evidence>
<dbReference type="WBParaSite" id="PSAMB.scaffold3207size19268.g20712.t1">
    <property type="protein sequence ID" value="PSAMB.scaffold3207size19268.g20712.t1"/>
    <property type="gene ID" value="PSAMB.scaffold3207size19268.g20712"/>
</dbReference>
<feature type="transmembrane region" description="Helical" evidence="1">
    <location>
        <begin position="44"/>
        <end position="70"/>
    </location>
</feature>
<sequence length="79" mass="8340">MSATLTLCAGWTLVVALINAIVCPFFRGTRQGLLALHWTAVNTLVAWGAGGQLAPMLVTLIPSSALLLLLETRHTARVG</sequence>
<proteinExistence type="predicted"/>
<keyword evidence="2" id="KW-1185">Reference proteome</keyword>
<reference evidence="3" key="1">
    <citation type="submission" date="2022-11" db="UniProtKB">
        <authorList>
            <consortium name="WormBaseParasite"/>
        </authorList>
    </citation>
    <scope>IDENTIFICATION</scope>
</reference>
<keyword evidence="1" id="KW-1133">Transmembrane helix</keyword>
<dbReference type="Proteomes" id="UP000887566">
    <property type="component" value="Unplaced"/>
</dbReference>
<keyword evidence="1" id="KW-0472">Membrane</keyword>
<dbReference type="AlphaFoldDB" id="A0A914W7V5"/>
<evidence type="ECO:0000256" key="1">
    <source>
        <dbReference type="SAM" id="Phobius"/>
    </source>
</evidence>
<evidence type="ECO:0000313" key="3">
    <source>
        <dbReference type="WBParaSite" id="PSAMB.scaffold3207size19268.g20712.t1"/>
    </source>
</evidence>
<name>A0A914W7V5_9BILA</name>
<organism evidence="2 3">
    <name type="scientific">Plectus sambesii</name>
    <dbReference type="NCBI Taxonomy" id="2011161"/>
    <lineage>
        <taxon>Eukaryota</taxon>
        <taxon>Metazoa</taxon>
        <taxon>Ecdysozoa</taxon>
        <taxon>Nematoda</taxon>
        <taxon>Chromadorea</taxon>
        <taxon>Plectida</taxon>
        <taxon>Plectina</taxon>
        <taxon>Plectoidea</taxon>
        <taxon>Plectidae</taxon>
        <taxon>Plectus</taxon>
    </lineage>
</organism>
<keyword evidence="1" id="KW-0812">Transmembrane</keyword>
<protein>
    <submittedName>
        <fullName evidence="3">Uncharacterized protein</fullName>
    </submittedName>
</protein>